<accession>A0A1J4J506</accession>
<dbReference type="InterPro" id="IPR036770">
    <property type="entry name" value="Ankyrin_rpt-contain_sf"/>
</dbReference>
<dbReference type="EMBL" id="MLAK01001322">
    <property type="protein sequence ID" value="OHS94398.1"/>
    <property type="molecule type" value="Genomic_DNA"/>
</dbReference>
<dbReference type="VEuPathDB" id="TrichDB:TRFO_39429"/>
<dbReference type="AlphaFoldDB" id="A0A1J4J506"/>
<dbReference type="PANTHER" id="PTHR24159:SF5">
    <property type="entry name" value="ANK_REP_REGION DOMAIN-CONTAINING PROTEIN"/>
    <property type="match status" value="1"/>
</dbReference>
<evidence type="ECO:0000313" key="1">
    <source>
        <dbReference type="EMBL" id="OHS94398.1"/>
    </source>
</evidence>
<evidence type="ECO:0008006" key="3">
    <source>
        <dbReference type="Google" id="ProtNLM"/>
    </source>
</evidence>
<evidence type="ECO:0000313" key="2">
    <source>
        <dbReference type="Proteomes" id="UP000179807"/>
    </source>
</evidence>
<reference evidence="1" key="1">
    <citation type="submission" date="2016-10" db="EMBL/GenBank/DDBJ databases">
        <authorList>
            <person name="Benchimol M."/>
            <person name="Almeida L.G."/>
            <person name="Vasconcelos A.T."/>
            <person name="Perreira-Neves A."/>
            <person name="Rosa I.A."/>
            <person name="Tasca T."/>
            <person name="Bogo M.R."/>
            <person name="de Souza W."/>
        </authorList>
    </citation>
    <scope>NUCLEOTIDE SEQUENCE [LARGE SCALE GENOMIC DNA]</scope>
    <source>
        <strain evidence="1">K</strain>
    </source>
</reference>
<dbReference type="Proteomes" id="UP000179807">
    <property type="component" value="Unassembled WGS sequence"/>
</dbReference>
<organism evidence="1 2">
    <name type="scientific">Tritrichomonas foetus</name>
    <dbReference type="NCBI Taxonomy" id="1144522"/>
    <lineage>
        <taxon>Eukaryota</taxon>
        <taxon>Metamonada</taxon>
        <taxon>Parabasalia</taxon>
        <taxon>Tritrichomonadida</taxon>
        <taxon>Tritrichomonadidae</taxon>
        <taxon>Tritrichomonas</taxon>
    </lineage>
</organism>
<name>A0A1J4J506_9EUKA</name>
<dbReference type="RefSeq" id="XP_068347535.1">
    <property type="nucleotide sequence ID" value="XM_068512641.1"/>
</dbReference>
<comment type="caution">
    <text evidence="1">The sequence shown here is derived from an EMBL/GenBank/DDBJ whole genome shotgun (WGS) entry which is preliminary data.</text>
</comment>
<dbReference type="GeneID" id="94847345"/>
<sequence length="139" mass="16238">MLSKHEKDATNYKLDENKILAYLPDLDIEILSFHGYLLSREERKILHTNSPIIDMIKENNVDELQATMFQKNLNVNEEIDSCIAETDPHLYNCIPIYFAAYFGSIKSFKYLLNHTDEKFYPSLFKYAIIGGNYDIIYLA</sequence>
<keyword evidence="2" id="KW-1185">Reference proteome</keyword>
<gene>
    <name evidence="1" type="ORF">TRFO_39429</name>
</gene>
<dbReference type="SUPFAM" id="SSF48403">
    <property type="entry name" value="Ankyrin repeat"/>
    <property type="match status" value="1"/>
</dbReference>
<protein>
    <recommendedName>
        <fullName evidence="3">DUF3447 domain-containing protein</fullName>
    </recommendedName>
</protein>
<dbReference type="PANTHER" id="PTHR24159">
    <property type="match status" value="1"/>
</dbReference>
<proteinExistence type="predicted"/>